<dbReference type="RefSeq" id="XP_003284420.1">
    <property type="nucleotide sequence ID" value="XM_003284372.1"/>
</dbReference>
<dbReference type="EMBL" id="GL870964">
    <property type="protein sequence ID" value="EGC39070.1"/>
    <property type="molecule type" value="Genomic_DNA"/>
</dbReference>
<gene>
    <name evidence="2" type="ORF">DICPUDRAFT_27567</name>
</gene>
<name>F0ZAH2_DICPU</name>
<feature type="compositionally biased region" description="Basic and acidic residues" evidence="1">
    <location>
        <begin position="90"/>
        <end position="104"/>
    </location>
</feature>
<feature type="region of interest" description="Disordered" evidence="1">
    <location>
        <begin position="123"/>
        <end position="166"/>
    </location>
</feature>
<proteinExistence type="predicted"/>
<dbReference type="KEGG" id="dpp:DICPUDRAFT_27567"/>
<dbReference type="Proteomes" id="UP000001064">
    <property type="component" value="Unassembled WGS sequence"/>
</dbReference>
<accession>F0ZAH2</accession>
<evidence type="ECO:0000313" key="2">
    <source>
        <dbReference type="EMBL" id="EGC39070.1"/>
    </source>
</evidence>
<dbReference type="eggNOG" id="ENOG502RHJD">
    <property type="taxonomic scope" value="Eukaryota"/>
</dbReference>
<dbReference type="AlphaFoldDB" id="F0ZAH2"/>
<dbReference type="OMA" id="THRVEKE"/>
<evidence type="ECO:0000256" key="1">
    <source>
        <dbReference type="SAM" id="MobiDB-lite"/>
    </source>
</evidence>
<feature type="compositionally biased region" description="Gly residues" evidence="1">
    <location>
        <begin position="134"/>
        <end position="166"/>
    </location>
</feature>
<dbReference type="GeneID" id="10506070"/>
<evidence type="ECO:0000313" key="3">
    <source>
        <dbReference type="Proteomes" id="UP000001064"/>
    </source>
</evidence>
<keyword evidence="3" id="KW-1185">Reference proteome</keyword>
<protein>
    <submittedName>
        <fullName evidence="2">Uncharacterized protein</fullName>
    </submittedName>
</protein>
<feature type="region of interest" description="Disordered" evidence="1">
    <location>
        <begin position="90"/>
        <end position="110"/>
    </location>
</feature>
<dbReference type="VEuPathDB" id="AmoebaDB:DICPUDRAFT_27567"/>
<feature type="non-terminal residue" evidence="2">
    <location>
        <position position="166"/>
    </location>
</feature>
<dbReference type="InParanoid" id="F0ZAH2"/>
<organism evidence="2 3">
    <name type="scientific">Dictyostelium purpureum</name>
    <name type="common">Slime mold</name>
    <dbReference type="NCBI Taxonomy" id="5786"/>
    <lineage>
        <taxon>Eukaryota</taxon>
        <taxon>Amoebozoa</taxon>
        <taxon>Evosea</taxon>
        <taxon>Eumycetozoa</taxon>
        <taxon>Dictyostelia</taxon>
        <taxon>Dictyosteliales</taxon>
        <taxon>Dictyosteliaceae</taxon>
        <taxon>Dictyostelium</taxon>
    </lineage>
</organism>
<reference evidence="3" key="1">
    <citation type="journal article" date="2011" name="Genome Biol.">
        <title>Comparative genomics of the social amoebae Dictyostelium discoideum and Dictyostelium purpureum.</title>
        <authorList>
            <consortium name="US DOE Joint Genome Institute (JGI-PGF)"/>
            <person name="Sucgang R."/>
            <person name="Kuo A."/>
            <person name="Tian X."/>
            <person name="Salerno W."/>
            <person name="Parikh A."/>
            <person name="Feasley C.L."/>
            <person name="Dalin E."/>
            <person name="Tu H."/>
            <person name="Huang E."/>
            <person name="Barry K."/>
            <person name="Lindquist E."/>
            <person name="Shapiro H."/>
            <person name="Bruce D."/>
            <person name="Schmutz J."/>
            <person name="Salamov A."/>
            <person name="Fey P."/>
            <person name="Gaudet P."/>
            <person name="Anjard C."/>
            <person name="Babu M.M."/>
            <person name="Basu S."/>
            <person name="Bushmanova Y."/>
            <person name="van der Wel H."/>
            <person name="Katoh-Kurasawa M."/>
            <person name="Dinh C."/>
            <person name="Coutinho P.M."/>
            <person name="Saito T."/>
            <person name="Elias M."/>
            <person name="Schaap P."/>
            <person name="Kay R.R."/>
            <person name="Henrissat B."/>
            <person name="Eichinger L."/>
            <person name="Rivero F."/>
            <person name="Putnam N.H."/>
            <person name="West C.M."/>
            <person name="Loomis W.F."/>
            <person name="Chisholm R.L."/>
            <person name="Shaulsky G."/>
            <person name="Strassmann J.E."/>
            <person name="Queller D.C."/>
            <person name="Kuspa A."/>
            <person name="Grigoriev I.V."/>
        </authorList>
    </citation>
    <scope>NUCLEOTIDE SEQUENCE [LARGE SCALE GENOMIC DNA]</scope>
    <source>
        <strain evidence="3">QSDP1</strain>
    </source>
</reference>
<sequence>KNPKFKIGGDVDNEQRQFFKDASKEIRELGLKVAHRNVKKKSKVDDLKSSGRKVKKSFVPFKKAKETHRVEKEKQDKLISEAILRGEKPILQKKKKEEKSDEPSLKIGKFSNGTLLINKQDIKTVYNSGKRGGKGNSRGGKSSGGRGGRGGGGGGRGGGGRQGGRR</sequence>
<dbReference type="OrthoDB" id="20650at2759"/>